<reference evidence="1 2" key="1">
    <citation type="submission" date="2013-09" db="EMBL/GenBank/DDBJ databases">
        <title>Corchorus capsularis genome sequencing.</title>
        <authorList>
            <person name="Alam M."/>
            <person name="Haque M.S."/>
            <person name="Islam M.S."/>
            <person name="Emdad E.M."/>
            <person name="Islam M.M."/>
            <person name="Ahmed B."/>
            <person name="Halim A."/>
            <person name="Hossen Q.M.M."/>
            <person name="Hossain M.Z."/>
            <person name="Ahmed R."/>
            <person name="Khan M.M."/>
            <person name="Islam R."/>
            <person name="Rashid M.M."/>
            <person name="Khan S.A."/>
            <person name="Rahman M.S."/>
            <person name="Alam M."/>
        </authorList>
    </citation>
    <scope>NUCLEOTIDE SEQUENCE [LARGE SCALE GENOMIC DNA]</scope>
    <source>
        <strain evidence="2">cv. CVL-1</strain>
        <tissue evidence="1">Whole seedling</tissue>
    </source>
</reference>
<evidence type="ECO:0000313" key="1">
    <source>
        <dbReference type="EMBL" id="OMO83006.1"/>
    </source>
</evidence>
<dbReference type="AlphaFoldDB" id="A0A1R3IKD3"/>
<proteinExistence type="predicted"/>
<name>A0A1R3IKD3_COCAP</name>
<dbReference type="EMBL" id="AWWV01009932">
    <property type="protein sequence ID" value="OMO83006.1"/>
    <property type="molecule type" value="Genomic_DNA"/>
</dbReference>
<comment type="caution">
    <text evidence="1">The sequence shown here is derived from an EMBL/GenBank/DDBJ whole genome shotgun (WGS) entry which is preliminary data.</text>
</comment>
<organism evidence="1 2">
    <name type="scientific">Corchorus capsularis</name>
    <name type="common">Jute</name>
    <dbReference type="NCBI Taxonomy" id="210143"/>
    <lineage>
        <taxon>Eukaryota</taxon>
        <taxon>Viridiplantae</taxon>
        <taxon>Streptophyta</taxon>
        <taxon>Embryophyta</taxon>
        <taxon>Tracheophyta</taxon>
        <taxon>Spermatophyta</taxon>
        <taxon>Magnoliopsida</taxon>
        <taxon>eudicotyledons</taxon>
        <taxon>Gunneridae</taxon>
        <taxon>Pentapetalae</taxon>
        <taxon>rosids</taxon>
        <taxon>malvids</taxon>
        <taxon>Malvales</taxon>
        <taxon>Malvaceae</taxon>
        <taxon>Grewioideae</taxon>
        <taxon>Apeibeae</taxon>
        <taxon>Corchorus</taxon>
    </lineage>
</organism>
<protein>
    <submittedName>
        <fullName evidence="1">Uncharacterized protein</fullName>
    </submittedName>
</protein>
<accession>A0A1R3IKD3</accession>
<gene>
    <name evidence="1" type="ORF">CCACVL1_11621</name>
</gene>
<keyword evidence="2" id="KW-1185">Reference proteome</keyword>
<sequence length="125" mass="14451">MAEDVDAIVEIKAGEFDERWSVLFIISGFWKRFHGADRFLLVGYWVCLLLHVSKVLESEIHGLIWDSQIQFFKFHSGLCNSCWQLPHDHYLRSEMMVTAASVKVIPQPPLLQTEMIRGRGERFGG</sequence>
<dbReference type="Proteomes" id="UP000188268">
    <property type="component" value="Unassembled WGS sequence"/>
</dbReference>
<evidence type="ECO:0000313" key="2">
    <source>
        <dbReference type="Proteomes" id="UP000188268"/>
    </source>
</evidence>
<dbReference type="Gramene" id="OMO83006">
    <property type="protein sequence ID" value="OMO83006"/>
    <property type="gene ID" value="CCACVL1_11621"/>
</dbReference>